<feature type="region of interest" description="Disordered" evidence="1">
    <location>
        <begin position="162"/>
        <end position="218"/>
    </location>
</feature>
<accession>A0A6C0DF15</accession>
<name>A0A6C0DF15_9ZZZZ</name>
<dbReference type="EMBL" id="MN739586">
    <property type="protein sequence ID" value="QHT14549.1"/>
    <property type="molecule type" value="Genomic_DNA"/>
</dbReference>
<proteinExistence type="predicted"/>
<dbReference type="AlphaFoldDB" id="A0A6C0DF15"/>
<evidence type="ECO:0000313" key="2">
    <source>
        <dbReference type="EMBL" id="QHT14549.1"/>
    </source>
</evidence>
<evidence type="ECO:0000256" key="1">
    <source>
        <dbReference type="SAM" id="MobiDB-lite"/>
    </source>
</evidence>
<protein>
    <submittedName>
        <fullName evidence="2">Uncharacterized protein</fullName>
    </submittedName>
</protein>
<organism evidence="2">
    <name type="scientific">viral metagenome</name>
    <dbReference type="NCBI Taxonomy" id="1070528"/>
    <lineage>
        <taxon>unclassified sequences</taxon>
        <taxon>metagenomes</taxon>
        <taxon>organismal metagenomes</taxon>
    </lineage>
</organism>
<reference evidence="2" key="1">
    <citation type="journal article" date="2020" name="Nature">
        <title>Giant virus diversity and host interactions through global metagenomics.</title>
        <authorList>
            <person name="Schulz F."/>
            <person name="Roux S."/>
            <person name="Paez-Espino D."/>
            <person name="Jungbluth S."/>
            <person name="Walsh D.A."/>
            <person name="Denef V.J."/>
            <person name="McMahon K.D."/>
            <person name="Konstantinidis K.T."/>
            <person name="Eloe-Fadrosh E.A."/>
            <person name="Kyrpides N.C."/>
            <person name="Woyke T."/>
        </authorList>
    </citation>
    <scope>NUCLEOTIDE SEQUENCE</scope>
    <source>
        <strain evidence="2">GVMAG-M-3300023174-141</strain>
    </source>
</reference>
<sequence>MSITSALIANTIDKIKKDLYQLEDWLNSLHGGPNVSASSVPSAHAYTQGTDVSSLLKRVEELTIEVNAQKHTIHHLVDRLDVMEETREIHIDGHLDDQMEDDPWLSGPTPLQNEIVDPTFFIHKTEEVETPIVQPAPVVEAAPIVETKAVEAAPIVETKAVEAAVEQEEEEEEEEEQEEEEEEEAEEEPVESKKEEAAEAEEQEEAQEDEEEGVELEEITVKGVNYYKDPEEGFIYEIDSEGQPSENPIGVWKTKTQTISFYRST</sequence>
<feature type="compositionally biased region" description="Acidic residues" evidence="1">
    <location>
        <begin position="198"/>
        <end position="218"/>
    </location>
</feature>
<feature type="compositionally biased region" description="Acidic residues" evidence="1">
    <location>
        <begin position="165"/>
        <end position="189"/>
    </location>
</feature>